<keyword evidence="3" id="KW-1185">Reference proteome</keyword>
<protein>
    <recommendedName>
        <fullName evidence="1">Thioesterase putative domain-containing protein</fullName>
    </recommendedName>
</protein>
<dbReference type="Gene3D" id="3.10.129.10">
    <property type="entry name" value="Hotdog Thioesterase"/>
    <property type="match status" value="1"/>
</dbReference>
<dbReference type="AlphaFoldDB" id="A0A0V0QPU1"/>
<sequence length="157" mass="18106">MDNLDTQLILQNLQHINKESNFMINNNIKINKVLKCGSIQMVMGHKLNINHFGAIYAGSIYSLAQQAGKFAIYSFQKEKVVVQIKKSEIQYLIPGKRDLYVEIKINNNEQQKIIQEVNEHGKSNITLEFDIKEQNGTVVSKFKGHYIIEKKQNMPKL</sequence>
<name>A0A0V0QPU1_PSEPJ</name>
<proteinExistence type="predicted"/>
<dbReference type="Pfam" id="PF09500">
    <property type="entry name" value="YiiD_C"/>
    <property type="match status" value="1"/>
</dbReference>
<dbReference type="Proteomes" id="UP000054937">
    <property type="component" value="Unassembled WGS sequence"/>
</dbReference>
<feature type="domain" description="Thioesterase putative" evidence="1">
    <location>
        <begin position="39"/>
        <end position="149"/>
    </location>
</feature>
<organism evidence="2 3">
    <name type="scientific">Pseudocohnilembus persalinus</name>
    <name type="common">Ciliate</name>
    <dbReference type="NCBI Taxonomy" id="266149"/>
    <lineage>
        <taxon>Eukaryota</taxon>
        <taxon>Sar</taxon>
        <taxon>Alveolata</taxon>
        <taxon>Ciliophora</taxon>
        <taxon>Intramacronucleata</taxon>
        <taxon>Oligohymenophorea</taxon>
        <taxon>Scuticociliatia</taxon>
        <taxon>Philasterida</taxon>
        <taxon>Pseudocohnilembidae</taxon>
        <taxon>Pseudocohnilembus</taxon>
    </lineage>
</organism>
<gene>
    <name evidence="2" type="ORF">PPERSA_11336</name>
</gene>
<dbReference type="InParanoid" id="A0A0V0QPU1"/>
<accession>A0A0V0QPU1</accession>
<reference evidence="2 3" key="1">
    <citation type="journal article" date="2015" name="Sci. Rep.">
        <title>Genome of the facultative scuticociliatosis pathogen Pseudocohnilembus persalinus provides insight into its virulence through horizontal gene transfer.</title>
        <authorList>
            <person name="Xiong J."/>
            <person name="Wang G."/>
            <person name="Cheng J."/>
            <person name="Tian M."/>
            <person name="Pan X."/>
            <person name="Warren A."/>
            <person name="Jiang C."/>
            <person name="Yuan D."/>
            <person name="Miao W."/>
        </authorList>
    </citation>
    <scope>NUCLEOTIDE SEQUENCE [LARGE SCALE GENOMIC DNA]</scope>
    <source>
        <strain evidence="2">36N120E</strain>
    </source>
</reference>
<dbReference type="SUPFAM" id="SSF54637">
    <property type="entry name" value="Thioesterase/thiol ester dehydrase-isomerase"/>
    <property type="match status" value="1"/>
</dbReference>
<evidence type="ECO:0000313" key="2">
    <source>
        <dbReference type="EMBL" id="KRX04212.1"/>
    </source>
</evidence>
<dbReference type="InterPro" id="IPR012660">
    <property type="entry name" value="YiiD_C"/>
</dbReference>
<comment type="caution">
    <text evidence="2">The sequence shown here is derived from an EMBL/GenBank/DDBJ whole genome shotgun (WGS) entry which is preliminary data.</text>
</comment>
<dbReference type="EMBL" id="LDAU01000120">
    <property type="protein sequence ID" value="KRX04212.1"/>
    <property type="molecule type" value="Genomic_DNA"/>
</dbReference>
<dbReference type="InterPro" id="IPR029069">
    <property type="entry name" value="HotDog_dom_sf"/>
</dbReference>
<evidence type="ECO:0000259" key="1">
    <source>
        <dbReference type="Pfam" id="PF09500"/>
    </source>
</evidence>
<evidence type="ECO:0000313" key="3">
    <source>
        <dbReference type="Proteomes" id="UP000054937"/>
    </source>
</evidence>